<dbReference type="OrthoDB" id="1121311at2"/>
<evidence type="ECO:0000256" key="3">
    <source>
        <dbReference type="ARBA" id="ARBA00022692"/>
    </source>
</evidence>
<keyword evidence="2" id="KW-1003">Cell membrane</keyword>
<evidence type="ECO:0000256" key="1">
    <source>
        <dbReference type="ARBA" id="ARBA00004651"/>
    </source>
</evidence>
<comment type="subcellular location">
    <subcellularLocation>
        <location evidence="1">Cell membrane</location>
        <topology evidence="1">Multi-pass membrane protein</topology>
    </subcellularLocation>
</comment>
<dbReference type="Pfam" id="PF12823">
    <property type="entry name" value="DUF3817"/>
    <property type="match status" value="1"/>
</dbReference>
<evidence type="ECO:0000256" key="5">
    <source>
        <dbReference type="ARBA" id="ARBA00023136"/>
    </source>
</evidence>
<reference evidence="9" key="1">
    <citation type="submission" date="2016-11" db="EMBL/GenBank/DDBJ databases">
        <authorList>
            <person name="Varghese N."/>
            <person name="Submissions S."/>
        </authorList>
    </citation>
    <scope>NUCLEOTIDE SEQUENCE [LARGE SCALE GENOMIC DNA]</scope>
    <source>
        <strain evidence="9">DSM 27623</strain>
    </source>
</reference>
<dbReference type="NCBIfam" id="TIGR03954">
    <property type="entry name" value="integ_memb_HG"/>
    <property type="match status" value="1"/>
</dbReference>
<keyword evidence="5 6" id="KW-0472">Membrane</keyword>
<name>A0A1N6G8Q5_9FLAO</name>
<evidence type="ECO:0000256" key="4">
    <source>
        <dbReference type="ARBA" id="ARBA00022989"/>
    </source>
</evidence>
<protein>
    <submittedName>
        <fullName evidence="8">Integral membrane protein</fullName>
    </submittedName>
</protein>
<evidence type="ECO:0000256" key="6">
    <source>
        <dbReference type="SAM" id="Phobius"/>
    </source>
</evidence>
<dbReference type="Proteomes" id="UP000185207">
    <property type="component" value="Unassembled WGS sequence"/>
</dbReference>
<keyword evidence="4 6" id="KW-1133">Transmembrane helix</keyword>
<proteinExistence type="predicted"/>
<evidence type="ECO:0000259" key="7">
    <source>
        <dbReference type="Pfam" id="PF12823"/>
    </source>
</evidence>
<dbReference type="PANTHER" id="PTHR40077:SF1">
    <property type="entry name" value="MEMBRANE PROTEIN"/>
    <property type="match status" value="1"/>
</dbReference>
<accession>A0A1N6G8Q5</accession>
<gene>
    <name evidence="8" type="ORF">SAMN05444409_1714</name>
</gene>
<evidence type="ECO:0000256" key="2">
    <source>
        <dbReference type="ARBA" id="ARBA00022475"/>
    </source>
</evidence>
<dbReference type="RefSeq" id="WP_074234666.1">
    <property type="nucleotide sequence ID" value="NZ_FSRK01000001.1"/>
</dbReference>
<evidence type="ECO:0000313" key="8">
    <source>
        <dbReference type="EMBL" id="SIO03926.1"/>
    </source>
</evidence>
<dbReference type="EMBL" id="FSRK01000001">
    <property type="protein sequence ID" value="SIO03926.1"/>
    <property type="molecule type" value="Genomic_DNA"/>
</dbReference>
<dbReference type="PANTHER" id="PTHR40077">
    <property type="entry name" value="MEMBRANE PROTEIN-RELATED"/>
    <property type="match status" value="1"/>
</dbReference>
<evidence type="ECO:0000313" key="9">
    <source>
        <dbReference type="Proteomes" id="UP000185207"/>
    </source>
</evidence>
<sequence length="104" mass="12454">MSERKTFKLINLYRHTALVEAISYLILLFIAMPLKYIWDIPEAVKYFGWIHGWLFLFYFAVLIVAAFKYRWSILRIVYYLIASVLPFLPFLIDKKLKQESLTAQ</sequence>
<dbReference type="InterPro" id="IPR023845">
    <property type="entry name" value="DUF3817_TM"/>
</dbReference>
<dbReference type="AlphaFoldDB" id="A0A1N6G8Q5"/>
<feature type="transmembrane region" description="Helical" evidence="6">
    <location>
        <begin position="12"/>
        <end position="34"/>
    </location>
</feature>
<feature type="transmembrane region" description="Helical" evidence="6">
    <location>
        <begin position="76"/>
        <end position="92"/>
    </location>
</feature>
<organism evidence="8 9">
    <name type="scientific">Epilithonimonas zeae</name>
    <dbReference type="NCBI Taxonomy" id="1416779"/>
    <lineage>
        <taxon>Bacteria</taxon>
        <taxon>Pseudomonadati</taxon>
        <taxon>Bacteroidota</taxon>
        <taxon>Flavobacteriia</taxon>
        <taxon>Flavobacteriales</taxon>
        <taxon>Weeksellaceae</taxon>
        <taxon>Chryseobacterium group</taxon>
        <taxon>Epilithonimonas</taxon>
    </lineage>
</organism>
<feature type="transmembrane region" description="Helical" evidence="6">
    <location>
        <begin position="46"/>
        <end position="69"/>
    </location>
</feature>
<keyword evidence="9" id="KW-1185">Reference proteome</keyword>
<keyword evidence="3 6" id="KW-0812">Transmembrane</keyword>
<feature type="domain" description="DUF3817" evidence="7">
    <location>
        <begin position="11"/>
        <end position="97"/>
    </location>
</feature>
<dbReference type="GO" id="GO:0005886">
    <property type="term" value="C:plasma membrane"/>
    <property type="evidence" value="ECO:0007669"/>
    <property type="project" value="UniProtKB-SubCell"/>
</dbReference>